<dbReference type="AlphaFoldDB" id="A0A926GDB1"/>
<evidence type="ECO:0000256" key="1">
    <source>
        <dbReference type="ARBA" id="ARBA00005495"/>
    </source>
</evidence>
<name>A0A926GDB1_9RHOB</name>
<comment type="similarity">
    <text evidence="1">Belongs to the Gfa family.</text>
</comment>
<dbReference type="GO" id="GO:0046872">
    <property type="term" value="F:metal ion binding"/>
    <property type="evidence" value="ECO:0007669"/>
    <property type="project" value="UniProtKB-KW"/>
</dbReference>
<dbReference type="Pfam" id="PF04828">
    <property type="entry name" value="GFA"/>
    <property type="match status" value="1"/>
</dbReference>
<organism evidence="5 6">
    <name type="scientific">Paracoccus amoyensis</name>
    <dbReference type="NCBI Taxonomy" id="2760093"/>
    <lineage>
        <taxon>Bacteria</taxon>
        <taxon>Pseudomonadati</taxon>
        <taxon>Pseudomonadota</taxon>
        <taxon>Alphaproteobacteria</taxon>
        <taxon>Rhodobacterales</taxon>
        <taxon>Paracoccaceae</taxon>
        <taxon>Paracoccus</taxon>
    </lineage>
</organism>
<sequence length="136" mass="15045">MPVGHNAACHCGTVQFRVRLTDEFNTARRCSCSLCRMRGAIAVSAPLDGIEFLAGEDNLTLYQFGTGVAKHYFCRTCGIYTHHQRRSNPNEFGVNVACIEGISPFDFAEIIVNDGVHHPNDGFADRRVGVLRFTPL</sequence>
<dbReference type="Proteomes" id="UP000608594">
    <property type="component" value="Unassembled WGS sequence"/>
</dbReference>
<dbReference type="PROSITE" id="PS51891">
    <property type="entry name" value="CENP_V_GFA"/>
    <property type="match status" value="1"/>
</dbReference>
<gene>
    <name evidence="5" type="ORF">H4P12_09955</name>
</gene>
<evidence type="ECO:0000256" key="2">
    <source>
        <dbReference type="ARBA" id="ARBA00022723"/>
    </source>
</evidence>
<evidence type="ECO:0000313" key="5">
    <source>
        <dbReference type="EMBL" id="MBC9247035.1"/>
    </source>
</evidence>
<dbReference type="InterPro" id="IPR052355">
    <property type="entry name" value="CENP-V-like"/>
</dbReference>
<dbReference type="EMBL" id="JACOQL010000003">
    <property type="protein sequence ID" value="MBC9247035.1"/>
    <property type="molecule type" value="Genomic_DNA"/>
</dbReference>
<comment type="caution">
    <text evidence="5">The sequence shown here is derived from an EMBL/GenBank/DDBJ whole genome shotgun (WGS) entry which is preliminary data.</text>
</comment>
<protein>
    <submittedName>
        <fullName evidence="5">GFA family protein</fullName>
    </submittedName>
</protein>
<evidence type="ECO:0000313" key="6">
    <source>
        <dbReference type="Proteomes" id="UP000608594"/>
    </source>
</evidence>
<dbReference type="SUPFAM" id="SSF51316">
    <property type="entry name" value="Mss4-like"/>
    <property type="match status" value="1"/>
</dbReference>
<keyword evidence="6" id="KW-1185">Reference proteome</keyword>
<dbReference type="GO" id="GO:0016846">
    <property type="term" value="F:carbon-sulfur lyase activity"/>
    <property type="evidence" value="ECO:0007669"/>
    <property type="project" value="InterPro"/>
</dbReference>
<evidence type="ECO:0000256" key="3">
    <source>
        <dbReference type="ARBA" id="ARBA00022833"/>
    </source>
</evidence>
<feature type="domain" description="CENP-V/GFA" evidence="4">
    <location>
        <begin position="5"/>
        <end position="121"/>
    </location>
</feature>
<keyword evidence="3" id="KW-0862">Zinc</keyword>
<dbReference type="PANTHER" id="PTHR28620:SF1">
    <property type="entry name" value="CENP-V_GFA DOMAIN-CONTAINING PROTEIN"/>
    <property type="match status" value="1"/>
</dbReference>
<evidence type="ECO:0000259" key="4">
    <source>
        <dbReference type="PROSITE" id="PS51891"/>
    </source>
</evidence>
<dbReference type="InterPro" id="IPR011057">
    <property type="entry name" value="Mss4-like_sf"/>
</dbReference>
<reference evidence="5" key="1">
    <citation type="submission" date="2020-08" db="EMBL/GenBank/DDBJ databases">
        <title>Paracoccus amoyensis sp. nov., isolated from the surface seawater at coast of Xiamen, Fujian.</title>
        <authorList>
            <person name="Lyu L."/>
        </authorList>
    </citation>
    <scope>NUCLEOTIDE SEQUENCE</scope>
    <source>
        <strain evidence="5">11-3</strain>
    </source>
</reference>
<accession>A0A926GDB1</accession>
<dbReference type="InterPro" id="IPR006913">
    <property type="entry name" value="CENP-V/GFA"/>
</dbReference>
<dbReference type="PANTHER" id="PTHR28620">
    <property type="entry name" value="CENTROMERE PROTEIN V"/>
    <property type="match status" value="1"/>
</dbReference>
<keyword evidence="2" id="KW-0479">Metal-binding</keyword>
<proteinExistence type="inferred from homology"/>
<dbReference type="RefSeq" id="WP_187793541.1">
    <property type="nucleotide sequence ID" value="NZ_JACOQL010000003.1"/>
</dbReference>
<dbReference type="Gene3D" id="2.170.150.70">
    <property type="match status" value="1"/>
</dbReference>